<feature type="compositionally biased region" description="Basic residues" evidence="5">
    <location>
        <begin position="126"/>
        <end position="148"/>
    </location>
</feature>
<feature type="domain" description="Acyl-CoA dehydrogenase/oxidase C-terminal" evidence="6">
    <location>
        <begin position="46"/>
        <end position="111"/>
    </location>
</feature>
<dbReference type="Gene3D" id="2.40.110.10">
    <property type="entry name" value="Butyryl-CoA Dehydrogenase, subunit A, domain 2"/>
    <property type="match status" value="1"/>
</dbReference>
<dbReference type="Proteomes" id="UP001500683">
    <property type="component" value="Unassembled WGS sequence"/>
</dbReference>
<evidence type="ECO:0000313" key="7">
    <source>
        <dbReference type="EMBL" id="GAA4055683.1"/>
    </source>
</evidence>
<dbReference type="PANTHER" id="PTHR48083:SF1">
    <property type="entry name" value="DEHYDROGENASE, PUTATIVE (AFU_ORTHOLOGUE AFUA_7G06510)-RELATED"/>
    <property type="match status" value="1"/>
</dbReference>
<name>A0ABP7UYP8_9ACTN</name>
<protein>
    <recommendedName>
        <fullName evidence="6">Acyl-CoA dehydrogenase/oxidase C-terminal domain-containing protein</fullName>
    </recommendedName>
</protein>
<keyword evidence="3" id="KW-0274">FAD</keyword>
<gene>
    <name evidence="7" type="ORF">GCM10022214_03770</name>
</gene>
<comment type="similarity">
    <text evidence="1">Belongs to the acyl-CoA dehydrogenase family.</text>
</comment>
<keyword evidence="8" id="KW-1185">Reference proteome</keyword>
<dbReference type="InterPro" id="IPR050741">
    <property type="entry name" value="Acyl-CoA_dehydrogenase"/>
</dbReference>
<reference evidence="8" key="1">
    <citation type="journal article" date="2019" name="Int. J. Syst. Evol. Microbiol.">
        <title>The Global Catalogue of Microorganisms (GCM) 10K type strain sequencing project: providing services to taxonomists for standard genome sequencing and annotation.</title>
        <authorList>
            <consortium name="The Broad Institute Genomics Platform"/>
            <consortium name="The Broad Institute Genome Sequencing Center for Infectious Disease"/>
            <person name="Wu L."/>
            <person name="Ma J."/>
        </authorList>
    </citation>
    <scope>NUCLEOTIDE SEQUENCE [LARGE SCALE GENOMIC DNA]</scope>
    <source>
        <strain evidence="8">JCM 16702</strain>
    </source>
</reference>
<feature type="region of interest" description="Disordered" evidence="5">
    <location>
        <begin position="117"/>
        <end position="160"/>
    </location>
</feature>
<organism evidence="7 8">
    <name type="scientific">Actinomadura miaoliensis</name>
    <dbReference type="NCBI Taxonomy" id="430685"/>
    <lineage>
        <taxon>Bacteria</taxon>
        <taxon>Bacillati</taxon>
        <taxon>Actinomycetota</taxon>
        <taxon>Actinomycetes</taxon>
        <taxon>Streptosporangiales</taxon>
        <taxon>Thermomonosporaceae</taxon>
        <taxon>Actinomadura</taxon>
    </lineage>
</organism>
<dbReference type="InterPro" id="IPR009075">
    <property type="entry name" value="AcylCo_DH/oxidase_C"/>
</dbReference>
<sequence length="160" mass="17340">MFVVDLTGGEVEMRPIPKMGRNAVSSYELFMDDFRVPGSALVGEEGSGFKYLLDGINPERILLAHESLGIGRAALLRAVRYAGERVVFNRPIGRNQGIAFPLAEASMRLDAGPLPFHVGGEQRGPGTRRRGALRPGHRPSGRPRHLSRARLLTGASASAR</sequence>
<dbReference type="SUPFAM" id="SSF56645">
    <property type="entry name" value="Acyl-CoA dehydrogenase NM domain-like"/>
    <property type="match status" value="1"/>
</dbReference>
<comment type="caution">
    <text evidence="7">The sequence shown here is derived from an EMBL/GenBank/DDBJ whole genome shotgun (WGS) entry which is preliminary data.</text>
</comment>
<proteinExistence type="inferred from homology"/>
<dbReference type="EMBL" id="BAAAZG010000001">
    <property type="protein sequence ID" value="GAA4055683.1"/>
    <property type="molecule type" value="Genomic_DNA"/>
</dbReference>
<accession>A0ABP7UYP8</accession>
<evidence type="ECO:0000256" key="4">
    <source>
        <dbReference type="ARBA" id="ARBA00023002"/>
    </source>
</evidence>
<dbReference type="RefSeq" id="WP_344939657.1">
    <property type="nucleotide sequence ID" value="NZ_BAAAZG010000001.1"/>
</dbReference>
<evidence type="ECO:0000256" key="2">
    <source>
        <dbReference type="ARBA" id="ARBA00022630"/>
    </source>
</evidence>
<keyword evidence="2" id="KW-0285">Flavoprotein</keyword>
<dbReference type="Pfam" id="PF00441">
    <property type="entry name" value="Acyl-CoA_dh_1"/>
    <property type="match status" value="1"/>
</dbReference>
<dbReference type="InterPro" id="IPR009100">
    <property type="entry name" value="AcylCoA_DH/oxidase_NM_dom_sf"/>
</dbReference>
<dbReference type="InterPro" id="IPR036250">
    <property type="entry name" value="AcylCo_DH-like_C"/>
</dbReference>
<dbReference type="Gene3D" id="1.20.140.10">
    <property type="entry name" value="Butyryl-CoA Dehydrogenase, subunit A, domain 3"/>
    <property type="match status" value="1"/>
</dbReference>
<keyword evidence="4" id="KW-0560">Oxidoreductase</keyword>
<evidence type="ECO:0000256" key="5">
    <source>
        <dbReference type="SAM" id="MobiDB-lite"/>
    </source>
</evidence>
<dbReference type="InterPro" id="IPR046373">
    <property type="entry name" value="Acyl-CoA_Oxase/DH_mid-dom_sf"/>
</dbReference>
<evidence type="ECO:0000256" key="1">
    <source>
        <dbReference type="ARBA" id="ARBA00009347"/>
    </source>
</evidence>
<evidence type="ECO:0000259" key="6">
    <source>
        <dbReference type="Pfam" id="PF00441"/>
    </source>
</evidence>
<evidence type="ECO:0000256" key="3">
    <source>
        <dbReference type="ARBA" id="ARBA00022827"/>
    </source>
</evidence>
<dbReference type="PANTHER" id="PTHR48083">
    <property type="entry name" value="MEDIUM-CHAIN SPECIFIC ACYL-COA DEHYDROGENASE, MITOCHONDRIAL-RELATED"/>
    <property type="match status" value="1"/>
</dbReference>
<evidence type="ECO:0000313" key="8">
    <source>
        <dbReference type="Proteomes" id="UP001500683"/>
    </source>
</evidence>
<dbReference type="SUPFAM" id="SSF47203">
    <property type="entry name" value="Acyl-CoA dehydrogenase C-terminal domain-like"/>
    <property type="match status" value="1"/>
</dbReference>